<dbReference type="OrthoDB" id="3111501at2759"/>
<dbReference type="AlphaFoldDB" id="A0A409WVN2"/>
<sequence>MARRATFFDIHCVKMAQSQKRKSEHSFDPTSKPPYSLSHELEASVLEKGKNFFVYAFLDVLYPSYRAPEPGTAGPVEQFAGISYPGEDPSLYRLDEGYTVPQALVDEYDLYNAALRKLGGSTQRSLSPSHESPEPESSNASGKGKERCIPSDDEESFDQYHRDGEISSELLEVQTPQRATSICYGDLRGPLGSVVGLGQDLGMTAVDSSTVVDDIGELETEAAVQEAEDEELEASGSLPCGVEAAWRKGGRPPNAFYREAAAIATAYHDGVTRIMKTFKVSQKVVEIATGLQPRVVETRTTSTWNVHQRVYKIQHPKMKQESLASFKRRQSHDYALHVKPLVKEEKAKYKEDYEAMVMDFFFDGKGNELKTLSPAKRVESACKALQKMASISTHIFLASSLFWIVQAQMITRADHEIQSFGGVNYIGSDKAGQATRGATFVSSEVVLRAIKLFNVATQSIMLKTTSFLRAAFSKQEMDLALEAEKLTTSAATGPDRSGQRAMSTDVSQSSDGVEAAHITTFNNNDMRKRGRSYLGFTYKKIFPQRTTVDWVNLLSNMVKSQFRLRNWHLSPHPGQEAFAADRIPVKKWQEIGSMLTADDFGPVTGGRNAKAPAFVPWTDEEKRYRVGSREYNEIPLIVGVSGNPLLCLLQAEQTSNGAGIASDDDVGVE</sequence>
<evidence type="ECO:0000313" key="2">
    <source>
        <dbReference type="EMBL" id="PPQ82521.1"/>
    </source>
</evidence>
<comment type="caution">
    <text evidence="2">The sequence shown here is derived from an EMBL/GenBank/DDBJ whole genome shotgun (WGS) entry which is preliminary data.</text>
</comment>
<keyword evidence="3" id="KW-1185">Reference proteome</keyword>
<dbReference type="EMBL" id="NHYE01004734">
    <property type="protein sequence ID" value="PPQ82521.1"/>
    <property type="molecule type" value="Genomic_DNA"/>
</dbReference>
<feature type="compositionally biased region" description="Low complexity" evidence="1">
    <location>
        <begin position="125"/>
        <end position="138"/>
    </location>
</feature>
<dbReference type="InParanoid" id="A0A409WVN2"/>
<protein>
    <submittedName>
        <fullName evidence="2">Uncharacterized protein</fullName>
    </submittedName>
</protein>
<gene>
    <name evidence="2" type="ORF">CVT26_013094</name>
</gene>
<dbReference type="Proteomes" id="UP000284706">
    <property type="component" value="Unassembled WGS sequence"/>
</dbReference>
<accession>A0A409WVN2</accession>
<reference evidence="2 3" key="1">
    <citation type="journal article" date="2018" name="Evol. Lett.">
        <title>Horizontal gene cluster transfer increased hallucinogenic mushroom diversity.</title>
        <authorList>
            <person name="Reynolds H.T."/>
            <person name="Vijayakumar V."/>
            <person name="Gluck-Thaler E."/>
            <person name="Korotkin H.B."/>
            <person name="Matheny P.B."/>
            <person name="Slot J.C."/>
        </authorList>
    </citation>
    <scope>NUCLEOTIDE SEQUENCE [LARGE SCALE GENOMIC DNA]</scope>
    <source>
        <strain evidence="2 3">SRW20</strain>
    </source>
</reference>
<proteinExistence type="predicted"/>
<feature type="region of interest" description="Disordered" evidence="1">
    <location>
        <begin position="488"/>
        <end position="509"/>
    </location>
</feature>
<feature type="region of interest" description="Disordered" evidence="1">
    <location>
        <begin position="121"/>
        <end position="159"/>
    </location>
</feature>
<organism evidence="2 3">
    <name type="scientific">Gymnopilus dilepis</name>
    <dbReference type="NCBI Taxonomy" id="231916"/>
    <lineage>
        <taxon>Eukaryota</taxon>
        <taxon>Fungi</taxon>
        <taxon>Dikarya</taxon>
        <taxon>Basidiomycota</taxon>
        <taxon>Agaricomycotina</taxon>
        <taxon>Agaricomycetes</taxon>
        <taxon>Agaricomycetidae</taxon>
        <taxon>Agaricales</taxon>
        <taxon>Agaricineae</taxon>
        <taxon>Hymenogastraceae</taxon>
        <taxon>Gymnopilus</taxon>
    </lineage>
</organism>
<evidence type="ECO:0000313" key="3">
    <source>
        <dbReference type="Proteomes" id="UP000284706"/>
    </source>
</evidence>
<evidence type="ECO:0000256" key="1">
    <source>
        <dbReference type="SAM" id="MobiDB-lite"/>
    </source>
</evidence>
<name>A0A409WVN2_9AGAR</name>
<feature type="compositionally biased region" description="Polar residues" evidence="1">
    <location>
        <begin position="500"/>
        <end position="509"/>
    </location>
</feature>